<dbReference type="EMBL" id="SWCI01000002">
    <property type="protein sequence ID" value="TKB50598.1"/>
    <property type="molecule type" value="Genomic_DNA"/>
</dbReference>
<dbReference type="SUPFAM" id="SSF53335">
    <property type="entry name" value="S-adenosyl-L-methionine-dependent methyltransferases"/>
    <property type="match status" value="1"/>
</dbReference>
<evidence type="ECO:0000256" key="2">
    <source>
        <dbReference type="ARBA" id="ARBA00022603"/>
    </source>
</evidence>
<dbReference type="AlphaFoldDB" id="A0A4U1BGW6"/>
<evidence type="ECO:0000256" key="3">
    <source>
        <dbReference type="ARBA" id="ARBA00022679"/>
    </source>
</evidence>
<dbReference type="RefSeq" id="WP_136852119.1">
    <property type="nucleotide sequence ID" value="NZ_SWCI01000002.1"/>
</dbReference>
<evidence type="ECO:0000313" key="8">
    <source>
        <dbReference type="Proteomes" id="UP000305674"/>
    </source>
</evidence>
<dbReference type="GO" id="GO:0008168">
    <property type="term" value="F:methyltransferase activity"/>
    <property type="evidence" value="ECO:0007669"/>
    <property type="project" value="UniProtKB-KW"/>
</dbReference>
<evidence type="ECO:0000256" key="5">
    <source>
        <dbReference type="ARBA" id="ARBA00023098"/>
    </source>
</evidence>
<proteinExistence type="inferred from homology"/>
<keyword evidence="4" id="KW-0949">S-adenosyl-L-methionine</keyword>
<comment type="similarity">
    <text evidence="1">Belongs to the CFA/CMAS family.</text>
</comment>
<dbReference type="PANTHER" id="PTHR43667">
    <property type="entry name" value="CYCLOPROPANE-FATTY-ACYL-PHOSPHOLIPID SYNTHASE"/>
    <property type="match status" value="1"/>
</dbReference>
<evidence type="ECO:0000256" key="1">
    <source>
        <dbReference type="ARBA" id="ARBA00010815"/>
    </source>
</evidence>
<accession>A0A4U1BGW6</accession>
<dbReference type="OrthoDB" id="9782855at2"/>
<dbReference type="InterPro" id="IPR003333">
    <property type="entry name" value="CMAS"/>
</dbReference>
<dbReference type="GO" id="GO:0032259">
    <property type="term" value="P:methylation"/>
    <property type="evidence" value="ECO:0007669"/>
    <property type="project" value="UniProtKB-KW"/>
</dbReference>
<dbReference type="InterPro" id="IPR050723">
    <property type="entry name" value="CFA/CMAS"/>
</dbReference>
<keyword evidence="5" id="KW-0443">Lipid metabolism</keyword>
<evidence type="ECO:0000256" key="4">
    <source>
        <dbReference type="ARBA" id="ARBA00022691"/>
    </source>
</evidence>
<sequence length="406" mass="46237">MDNTLTRPAPAWLDTLAKRTLFSLLPGLSGGTLVIRDGEQHRFGQPGGISAEIRIHHPRAYRRILLGGSIGAGEAYIQGDWSAPNLVPLVQLMAKNLAVLQRLERKLAWAGRIADLWRHRRNRNSRDGSKRNIVAHYDLGNDLYRLFLDRQLVYSSAIFPEKDASLEQAQVHKLDLICQRLALKPGDSLLEIGTGWGALAIHAARHYGARVTTTTISEEQHAYAASRIVEEGLSDRITLLKKDYRDLRGRYDKLVSIEMIEAVGHQYLATFFRTCRDRLKPEGRMLIQGITIADQRYDAYRRGVDFIQKYIFPGGCLPSVERLAHHVARDTDMVITALHDIGRDYGRTLAHWSRRFNQALPQVRQLGYGEDFIRMWQFYLGYCEGAFYERAISTVHMVADKPGYRP</sequence>
<dbReference type="PANTHER" id="PTHR43667:SF2">
    <property type="entry name" value="FATTY ACID C-METHYL TRANSFERASE"/>
    <property type="match status" value="1"/>
</dbReference>
<feature type="active site" evidence="6">
    <location>
        <position position="383"/>
    </location>
</feature>
<name>A0A4U1BGW6_9GAMM</name>
<dbReference type="GO" id="GO:0008610">
    <property type="term" value="P:lipid biosynthetic process"/>
    <property type="evidence" value="ECO:0007669"/>
    <property type="project" value="InterPro"/>
</dbReference>
<organism evidence="7 8">
    <name type="scientific">Ferrimonas sediminicola</name>
    <dbReference type="NCBI Taxonomy" id="2569538"/>
    <lineage>
        <taxon>Bacteria</taxon>
        <taxon>Pseudomonadati</taxon>
        <taxon>Pseudomonadota</taxon>
        <taxon>Gammaproteobacteria</taxon>
        <taxon>Alteromonadales</taxon>
        <taxon>Ferrimonadaceae</taxon>
        <taxon>Ferrimonas</taxon>
    </lineage>
</organism>
<comment type="caution">
    <text evidence="7">The sequence shown here is derived from an EMBL/GenBank/DDBJ whole genome shotgun (WGS) entry which is preliminary data.</text>
</comment>
<reference evidence="7 8" key="1">
    <citation type="submission" date="2019-04" db="EMBL/GenBank/DDBJ databases">
        <authorList>
            <person name="Hwang J.C."/>
        </authorList>
    </citation>
    <scope>NUCLEOTIDE SEQUENCE [LARGE SCALE GENOMIC DNA]</scope>
    <source>
        <strain evidence="7 8">IMCC35001</strain>
    </source>
</reference>
<dbReference type="Pfam" id="PF02353">
    <property type="entry name" value="CMAS"/>
    <property type="match status" value="1"/>
</dbReference>
<dbReference type="Proteomes" id="UP000305674">
    <property type="component" value="Unassembled WGS sequence"/>
</dbReference>
<keyword evidence="2 7" id="KW-0489">Methyltransferase</keyword>
<keyword evidence="3 7" id="KW-0808">Transferase</keyword>
<dbReference type="Gene3D" id="3.40.50.150">
    <property type="entry name" value="Vaccinia Virus protein VP39"/>
    <property type="match status" value="1"/>
</dbReference>
<dbReference type="InterPro" id="IPR029063">
    <property type="entry name" value="SAM-dependent_MTases_sf"/>
</dbReference>
<keyword evidence="8" id="KW-1185">Reference proteome</keyword>
<dbReference type="CDD" id="cd02440">
    <property type="entry name" value="AdoMet_MTases"/>
    <property type="match status" value="1"/>
</dbReference>
<dbReference type="PIRSF" id="PIRSF003085">
    <property type="entry name" value="CMAS"/>
    <property type="match status" value="1"/>
</dbReference>
<evidence type="ECO:0000256" key="6">
    <source>
        <dbReference type="PIRSR" id="PIRSR003085-1"/>
    </source>
</evidence>
<evidence type="ECO:0000313" key="7">
    <source>
        <dbReference type="EMBL" id="TKB50598.1"/>
    </source>
</evidence>
<protein>
    <submittedName>
        <fullName evidence="7">Class I SAM-dependent methyltransferase</fullName>
    </submittedName>
</protein>
<gene>
    <name evidence="7" type="ORF">FCL40_05460</name>
</gene>